<organism evidence="2">
    <name type="scientific">Oryza punctata</name>
    <name type="common">Red rice</name>
    <dbReference type="NCBI Taxonomy" id="4537"/>
    <lineage>
        <taxon>Eukaryota</taxon>
        <taxon>Viridiplantae</taxon>
        <taxon>Streptophyta</taxon>
        <taxon>Embryophyta</taxon>
        <taxon>Tracheophyta</taxon>
        <taxon>Spermatophyta</taxon>
        <taxon>Magnoliopsida</taxon>
        <taxon>Liliopsida</taxon>
        <taxon>Poales</taxon>
        <taxon>Poaceae</taxon>
        <taxon>BOP clade</taxon>
        <taxon>Oryzoideae</taxon>
        <taxon>Oryzeae</taxon>
        <taxon>Oryzinae</taxon>
        <taxon>Oryza</taxon>
    </lineage>
</organism>
<evidence type="ECO:0000313" key="2">
    <source>
        <dbReference type="EnsemblPlants" id="OPUNC03G22420.1"/>
    </source>
</evidence>
<evidence type="ECO:0000256" key="1">
    <source>
        <dbReference type="SAM" id="MobiDB-lite"/>
    </source>
</evidence>
<reference evidence="2" key="2">
    <citation type="submission" date="2018-05" db="EMBL/GenBank/DDBJ databases">
        <title>OpunRS2 (Oryza punctata Reference Sequence Version 2).</title>
        <authorList>
            <person name="Zhang J."/>
            <person name="Kudrna D."/>
            <person name="Lee S."/>
            <person name="Talag J."/>
            <person name="Welchert J."/>
            <person name="Wing R.A."/>
        </authorList>
    </citation>
    <scope>NUCLEOTIDE SEQUENCE [LARGE SCALE GENOMIC DNA]</scope>
</reference>
<dbReference type="AlphaFoldDB" id="A0A0E0KFU3"/>
<sequence length="164" mass="17693">MVLADGEKLDSGDRWPTWLPTARAWCGQVPTATAVSSSPVHTRAGASASSRWPSSYPQAQSRPTELLNSRFSGVPELCLSSTEEHARLHRTVLRSTPSTPRCSRIVLDAYALLPAACHYQASRQLQSFSPPIAPVIVVGLLPTATAQRPPPFSLSVVGHRTPFP</sequence>
<protein>
    <submittedName>
        <fullName evidence="2">Uncharacterized protein</fullName>
    </submittedName>
</protein>
<dbReference type="EnsemblPlants" id="OPUNC03G22420.1">
    <property type="protein sequence ID" value="OPUNC03G22420.1"/>
    <property type="gene ID" value="OPUNC03G22420"/>
</dbReference>
<dbReference type="Proteomes" id="UP000026962">
    <property type="component" value="Chromosome 3"/>
</dbReference>
<feature type="compositionally biased region" description="Polar residues" evidence="1">
    <location>
        <begin position="47"/>
        <end position="60"/>
    </location>
</feature>
<name>A0A0E0KFU3_ORYPU</name>
<dbReference type="HOGENOM" id="CLU_1621672_0_0_1"/>
<proteinExistence type="predicted"/>
<evidence type="ECO:0000313" key="3">
    <source>
        <dbReference type="Proteomes" id="UP000026962"/>
    </source>
</evidence>
<reference evidence="2" key="1">
    <citation type="submission" date="2015-04" db="UniProtKB">
        <authorList>
            <consortium name="EnsemblPlants"/>
        </authorList>
    </citation>
    <scope>IDENTIFICATION</scope>
</reference>
<dbReference type="Gramene" id="OPUNC03G22420.1">
    <property type="protein sequence ID" value="OPUNC03G22420.1"/>
    <property type="gene ID" value="OPUNC03G22420"/>
</dbReference>
<accession>A0A0E0KFU3</accession>
<keyword evidence="3" id="KW-1185">Reference proteome</keyword>
<feature type="region of interest" description="Disordered" evidence="1">
    <location>
        <begin position="36"/>
        <end position="60"/>
    </location>
</feature>